<reference evidence="2" key="2">
    <citation type="submission" date="2014-07" db="EMBL/GenBank/DDBJ databases">
        <authorList>
            <person name="Hull J."/>
        </authorList>
    </citation>
    <scope>NUCLEOTIDE SEQUENCE</scope>
</reference>
<protein>
    <submittedName>
        <fullName evidence="2">Nck-associated protein 5-like protein</fullName>
    </submittedName>
</protein>
<evidence type="ECO:0000256" key="1">
    <source>
        <dbReference type="SAM" id="MobiDB-lite"/>
    </source>
</evidence>
<dbReference type="EMBL" id="GBHO01028177">
    <property type="protein sequence ID" value="JAG15427.1"/>
    <property type="molecule type" value="Transcribed_RNA"/>
</dbReference>
<sequence>EVEEPRSDHATSTTHTTDSRAQCREGRDAGAASPQAHPNAWVSMRRGHPAAASRTPPTHRHGSAVGSTAGTSGRPDDAGSRASRCMCAVGVLSALCTVRPSTLAHQCCRSVSTVVCCSSVGDTPPGRCTGMCCVSLVCRLERPQESSPPYCMRYPHPQGCTVCRADSTVVSRRAAAASCVTTPQHPPPCGGIGAANIPTTAPVLCKPLDPHATESCAPGRSMASRLCCSCIPATTTTRPTANTVSPPESVVGSTAVSKSSLLRTSHCGCRGGEVVDSGLNRGTATSMCSSATTS</sequence>
<reference evidence="2" key="1">
    <citation type="journal article" date="2014" name="PLoS ONE">
        <title>Transcriptome-Based Identification of ABC Transporters in the Western Tarnished Plant Bug Lygus hesperus.</title>
        <authorList>
            <person name="Hull J.J."/>
            <person name="Chaney K."/>
            <person name="Geib S.M."/>
            <person name="Fabrick J.A."/>
            <person name="Brent C.S."/>
            <person name="Walsh D."/>
            <person name="Lavine L.C."/>
        </authorList>
    </citation>
    <scope>NUCLEOTIDE SEQUENCE</scope>
</reference>
<feature type="region of interest" description="Disordered" evidence="1">
    <location>
        <begin position="1"/>
        <end position="76"/>
    </location>
</feature>
<accession>A0A0A9X3X6</accession>
<proteinExistence type="predicted"/>
<organism evidence="2">
    <name type="scientific">Lygus hesperus</name>
    <name type="common">Western plant bug</name>
    <dbReference type="NCBI Taxonomy" id="30085"/>
    <lineage>
        <taxon>Eukaryota</taxon>
        <taxon>Metazoa</taxon>
        <taxon>Ecdysozoa</taxon>
        <taxon>Arthropoda</taxon>
        <taxon>Hexapoda</taxon>
        <taxon>Insecta</taxon>
        <taxon>Pterygota</taxon>
        <taxon>Neoptera</taxon>
        <taxon>Paraneoptera</taxon>
        <taxon>Hemiptera</taxon>
        <taxon>Heteroptera</taxon>
        <taxon>Panheteroptera</taxon>
        <taxon>Cimicomorpha</taxon>
        <taxon>Miridae</taxon>
        <taxon>Mirini</taxon>
        <taxon>Lygus</taxon>
    </lineage>
</organism>
<feature type="compositionally biased region" description="Low complexity" evidence="1">
    <location>
        <begin position="63"/>
        <end position="73"/>
    </location>
</feature>
<feature type="non-terminal residue" evidence="2">
    <location>
        <position position="1"/>
    </location>
</feature>
<name>A0A0A9X3X6_LYGHE</name>
<dbReference type="AlphaFoldDB" id="A0A0A9X3X6"/>
<feature type="compositionally biased region" description="Basic and acidic residues" evidence="1">
    <location>
        <begin position="17"/>
        <end position="28"/>
    </location>
</feature>
<evidence type="ECO:0000313" key="2">
    <source>
        <dbReference type="EMBL" id="JAG15427.1"/>
    </source>
</evidence>
<gene>
    <name evidence="2" type="primary">Nckap5l_4</name>
    <name evidence="2" type="ORF">CM83_9007</name>
</gene>